<accession>A0ABV7RYD0</accession>
<comment type="caution">
    <text evidence="2">The sequence shown here is derived from an EMBL/GenBank/DDBJ whole genome shotgun (WGS) entry which is preliminary data.</text>
</comment>
<dbReference type="EMBL" id="JBHRXE010000016">
    <property type="protein sequence ID" value="MFC3569213.1"/>
    <property type="molecule type" value="Genomic_DNA"/>
</dbReference>
<evidence type="ECO:0000313" key="3">
    <source>
        <dbReference type="Proteomes" id="UP001595596"/>
    </source>
</evidence>
<name>A0ABV7RYD0_9RHOB</name>
<evidence type="ECO:0000313" key="2">
    <source>
        <dbReference type="EMBL" id="MFC3569213.1"/>
    </source>
</evidence>
<keyword evidence="3" id="KW-1185">Reference proteome</keyword>
<dbReference type="Gene3D" id="6.10.250.730">
    <property type="match status" value="1"/>
</dbReference>
<feature type="non-terminal residue" evidence="2">
    <location>
        <position position="1"/>
    </location>
</feature>
<dbReference type="RefSeq" id="WP_379028938.1">
    <property type="nucleotide sequence ID" value="NZ_JBHRXE010000016.1"/>
</dbReference>
<organism evidence="2 3">
    <name type="scientific">Paracoccus simplex</name>
    <dbReference type="NCBI Taxonomy" id="2086346"/>
    <lineage>
        <taxon>Bacteria</taxon>
        <taxon>Pseudomonadati</taxon>
        <taxon>Pseudomonadota</taxon>
        <taxon>Alphaproteobacteria</taxon>
        <taxon>Rhodobacterales</taxon>
        <taxon>Paracoccaceae</taxon>
        <taxon>Paracoccus</taxon>
    </lineage>
</organism>
<feature type="region of interest" description="Disordered" evidence="1">
    <location>
        <begin position="1"/>
        <end position="21"/>
    </location>
</feature>
<evidence type="ECO:0008006" key="4">
    <source>
        <dbReference type="Google" id="ProtNLM"/>
    </source>
</evidence>
<protein>
    <recommendedName>
        <fullName evidence="4">DUF982 domain-containing protein</fullName>
    </recommendedName>
</protein>
<sequence length="98" mass="10196">TIPRPAGCEGSAMRGGQMPSAKTIRPVTFEEGIGRFRTVNDARGMGEALLAHCDKGDPEYQIAALACLGLESGAADPEQARADFIAALTAAGVYVRDS</sequence>
<evidence type="ECO:0000256" key="1">
    <source>
        <dbReference type="SAM" id="MobiDB-lite"/>
    </source>
</evidence>
<gene>
    <name evidence="2" type="ORF">ACFOMP_07095</name>
</gene>
<reference evidence="3" key="1">
    <citation type="journal article" date="2019" name="Int. J. Syst. Evol. Microbiol.">
        <title>The Global Catalogue of Microorganisms (GCM) 10K type strain sequencing project: providing services to taxonomists for standard genome sequencing and annotation.</title>
        <authorList>
            <consortium name="The Broad Institute Genomics Platform"/>
            <consortium name="The Broad Institute Genome Sequencing Center for Infectious Disease"/>
            <person name="Wu L."/>
            <person name="Ma J."/>
        </authorList>
    </citation>
    <scope>NUCLEOTIDE SEQUENCE [LARGE SCALE GENOMIC DNA]</scope>
    <source>
        <strain evidence="3">VKM B-3226</strain>
    </source>
</reference>
<dbReference type="Proteomes" id="UP001595596">
    <property type="component" value="Unassembled WGS sequence"/>
</dbReference>
<proteinExistence type="predicted"/>